<dbReference type="SUPFAM" id="SSF47576">
    <property type="entry name" value="Calponin-homology domain, CH-domain"/>
    <property type="match status" value="1"/>
</dbReference>
<dbReference type="InterPro" id="IPR036872">
    <property type="entry name" value="CH_dom_sf"/>
</dbReference>
<dbReference type="InterPro" id="IPR001589">
    <property type="entry name" value="Actinin_actin-bd_CS"/>
</dbReference>
<evidence type="ECO:0000256" key="5">
    <source>
        <dbReference type="ARBA" id="ARBA00023136"/>
    </source>
</evidence>
<evidence type="ECO:0000313" key="10">
    <source>
        <dbReference type="Proteomes" id="UP000001307"/>
    </source>
</evidence>
<sequence length="344" mass="39158">INIVQNALEALKQARPDINMVGINPSDIVDGKTSVVLGLIWRMVLNFQIEEVLEQLKKYEDIGVETKNKKKSADSARKAMLKWIRKTGEKVKTPNAIDVEINDFGPSFRDGRAFHSLLHAIDEEAVDPALAHRATNKERLEAAFKIAEEKFGIPQILDAEDIDVDKPDEKSVMMYVAEIIKVAEARLGKSGKVKTDLTDAAIELDRLLTWTAGAEEALKKKHKLKKYTPKDFNDYKIFENDLDEKEESFQKIAPNCDPDQVKLILACFENLEKSKTRWLDGFDKHLPKELRKVGDFLKKAEKEVREIEESENALKEEFGENEPKDAESSIHSLDSKIKRSQRDV</sequence>
<evidence type="ECO:0000259" key="8">
    <source>
        <dbReference type="PROSITE" id="PS50021"/>
    </source>
</evidence>
<proteinExistence type="predicted"/>
<evidence type="ECO:0000256" key="2">
    <source>
        <dbReference type="ARBA" id="ARBA00022692"/>
    </source>
</evidence>
<accession>E4Y3J9</accession>
<name>E4Y3J9_OIKDI</name>
<dbReference type="InterPro" id="IPR001715">
    <property type="entry name" value="CH_dom"/>
</dbReference>
<dbReference type="GO" id="GO:0005737">
    <property type="term" value="C:cytoplasm"/>
    <property type="evidence" value="ECO:0007669"/>
    <property type="project" value="TreeGrafter"/>
</dbReference>
<feature type="region of interest" description="Disordered" evidence="7">
    <location>
        <begin position="309"/>
        <end position="344"/>
    </location>
</feature>
<keyword evidence="4" id="KW-1133">Transmembrane helix</keyword>
<dbReference type="InParanoid" id="E4Y3J9"/>
<dbReference type="GO" id="GO:0034993">
    <property type="term" value="C:meiotic nuclear membrane microtubule tethering complex"/>
    <property type="evidence" value="ECO:0007669"/>
    <property type="project" value="TreeGrafter"/>
</dbReference>
<dbReference type="PANTHER" id="PTHR47535">
    <property type="entry name" value="MUSCLE-SPECIFIC PROTEIN 300 KDA, ISOFORM G"/>
    <property type="match status" value="1"/>
</dbReference>
<keyword evidence="5" id="KW-0472">Membrane</keyword>
<comment type="subcellular location">
    <subcellularLocation>
        <location evidence="1">Membrane</location>
    </subcellularLocation>
</comment>
<dbReference type="AlphaFoldDB" id="E4Y3J9"/>
<evidence type="ECO:0000256" key="4">
    <source>
        <dbReference type="ARBA" id="ARBA00022989"/>
    </source>
</evidence>
<dbReference type="Pfam" id="PF00307">
    <property type="entry name" value="CH"/>
    <property type="match status" value="1"/>
</dbReference>
<dbReference type="SMART" id="SM00033">
    <property type="entry name" value="CH"/>
    <property type="match status" value="1"/>
</dbReference>
<evidence type="ECO:0000256" key="1">
    <source>
        <dbReference type="ARBA" id="ARBA00004370"/>
    </source>
</evidence>
<keyword evidence="2" id="KW-0812">Transmembrane</keyword>
<evidence type="ECO:0000256" key="3">
    <source>
        <dbReference type="ARBA" id="ARBA00022737"/>
    </source>
</evidence>
<dbReference type="Proteomes" id="UP000001307">
    <property type="component" value="Unassembled WGS sequence"/>
</dbReference>
<gene>
    <name evidence="9" type="ORF">GSOID_T00001556001</name>
</gene>
<dbReference type="GO" id="GO:0005640">
    <property type="term" value="C:nuclear outer membrane"/>
    <property type="evidence" value="ECO:0007669"/>
    <property type="project" value="TreeGrafter"/>
</dbReference>
<organism evidence="9">
    <name type="scientific">Oikopleura dioica</name>
    <name type="common">Tunicate</name>
    <dbReference type="NCBI Taxonomy" id="34765"/>
    <lineage>
        <taxon>Eukaryota</taxon>
        <taxon>Metazoa</taxon>
        <taxon>Chordata</taxon>
        <taxon>Tunicata</taxon>
        <taxon>Appendicularia</taxon>
        <taxon>Copelata</taxon>
        <taxon>Oikopleuridae</taxon>
        <taxon>Oikopleura</taxon>
    </lineage>
</organism>
<dbReference type="Gene3D" id="1.10.418.10">
    <property type="entry name" value="Calponin-like domain"/>
    <property type="match status" value="2"/>
</dbReference>
<dbReference type="EMBL" id="FN654166">
    <property type="protein sequence ID" value="CBY17821.1"/>
    <property type="molecule type" value="Genomic_DNA"/>
</dbReference>
<dbReference type="PROSITE" id="PS00020">
    <property type="entry name" value="ACTININ_2"/>
    <property type="match status" value="1"/>
</dbReference>
<dbReference type="PROSITE" id="PS50021">
    <property type="entry name" value="CH"/>
    <property type="match status" value="1"/>
</dbReference>
<evidence type="ECO:0000256" key="6">
    <source>
        <dbReference type="ARBA" id="ARBA00023203"/>
    </source>
</evidence>
<evidence type="ECO:0000313" key="9">
    <source>
        <dbReference type="EMBL" id="CBY17821.1"/>
    </source>
</evidence>
<dbReference type="GO" id="GO:0007097">
    <property type="term" value="P:nuclear migration"/>
    <property type="evidence" value="ECO:0007669"/>
    <property type="project" value="TreeGrafter"/>
</dbReference>
<keyword evidence="3" id="KW-0677">Repeat</keyword>
<feature type="domain" description="Calponin-homology (CH)" evidence="8">
    <location>
        <begin position="74"/>
        <end position="184"/>
    </location>
</feature>
<dbReference type="PANTHER" id="PTHR47535:SF1">
    <property type="entry name" value="NESPRIN-1"/>
    <property type="match status" value="1"/>
</dbReference>
<dbReference type="InterPro" id="IPR052403">
    <property type="entry name" value="LINC-complex_assoc"/>
</dbReference>
<reference evidence="9" key="1">
    <citation type="journal article" date="2010" name="Science">
        <title>Plasticity of animal genome architecture unmasked by rapid evolution of a pelagic tunicate.</title>
        <authorList>
            <person name="Denoeud F."/>
            <person name="Henriet S."/>
            <person name="Mungpakdee S."/>
            <person name="Aury J.M."/>
            <person name="Da Silva C."/>
            <person name="Brinkmann H."/>
            <person name="Mikhaleva J."/>
            <person name="Olsen L.C."/>
            <person name="Jubin C."/>
            <person name="Canestro C."/>
            <person name="Bouquet J.M."/>
            <person name="Danks G."/>
            <person name="Poulain J."/>
            <person name="Campsteijn C."/>
            <person name="Adamski M."/>
            <person name="Cross I."/>
            <person name="Yadetie F."/>
            <person name="Muffato M."/>
            <person name="Louis A."/>
            <person name="Butcher S."/>
            <person name="Tsagkogeorga G."/>
            <person name="Konrad A."/>
            <person name="Singh S."/>
            <person name="Jensen M.F."/>
            <person name="Cong E.H."/>
            <person name="Eikeseth-Otteraa H."/>
            <person name="Noel B."/>
            <person name="Anthouard V."/>
            <person name="Porcel B.M."/>
            <person name="Kachouri-Lafond R."/>
            <person name="Nishino A."/>
            <person name="Ugolini M."/>
            <person name="Chourrout P."/>
            <person name="Nishida H."/>
            <person name="Aasland R."/>
            <person name="Huzurbazar S."/>
            <person name="Westhof E."/>
            <person name="Delsuc F."/>
            <person name="Lehrach H."/>
            <person name="Reinhardt R."/>
            <person name="Weissenbach J."/>
            <person name="Roy S.W."/>
            <person name="Artiguenave F."/>
            <person name="Postlethwait J.H."/>
            <person name="Manak J.R."/>
            <person name="Thompson E.M."/>
            <person name="Jaillon O."/>
            <person name="Du Pasquier L."/>
            <person name="Boudinot P."/>
            <person name="Liberles D.A."/>
            <person name="Volff J.N."/>
            <person name="Philippe H."/>
            <person name="Lenhard B."/>
            <person name="Roest Crollius H."/>
            <person name="Wincker P."/>
            <person name="Chourrout D."/>
        </authorList>
    </citation>
    <scope>NUCLEOTIDE SEQUENCE [LARGE SCALE GENOMIC DNA]</scope>
</reference>
<evidence type="ECO:0000256" key="7">
    <source>
        <dbReference type="SAM" id="MobiDB-lite"/>
    </source>
</evidence>
<protein>
    <recommendedName>
        <fullName evidence="8">Calponin-homology (CH) domain-containing protein</fullName>
    </recommendedName>
</protein>
<keyword evidence="6" id="KW-0009">Actin-binding</keyword>
<dbReference type="OrthoDB" id="21607at2759"/>
<feature type="non-terminal residue" evidence="9">
    <location>
        <position position="1"/>
    </location>
</feature>
<keyword evidence="10" id="KW-1185">Reference proteome</keyword>
<dbReference type="GO" id="GO:0051015">
    <property type="term" value="F:actin filament binding"/>
    <property type="evidence" value="ECO:0007669"/>
    <property type="project" value="TreeGrafter"/>
</dbReference>